<reference evidence="2 3" key="1">
    <citation type="journal article" date="2018" name="BMC Genomics">
        <title>Genomic comparison of Trypanosoma conorhini and Trypanosoma rangeli to Trypanosoma cruzi strains of high and low virulence.</title>
        <authorList>
            <person name="Bradwell K.R."/>
            <person name="Koparde V.N."/>
            <person name="Matveyev A.V."/>
            <person name="Serrano M.G."/>
            <person name="Alves J.M."/>
            <person name="Parikh H."/>
            <person name="Huang B."/>
            <person name="Lee V."/>
            <person name="Espinosa-Alvarez O."/>
            <person name="Ortiz P.A."/>
            <person name="Costa-Martins A.G."/>
            <person name="Teixeira M.M."/>
            <person name="Buck G.A."/>
        </authorList>
    </citation>
    <scope>NUCLEOTIDE SEQUENCE [LARGE SCALE GENOMIC DNA]</scope>
    <source>
        <strain evidence="2 3">025E</strain>
    </source>
</reference>
<accession>A0A422QAB9</accession>
<dbReference type="AlphaFoldDB" id="A0A422QAB9"/>
<evidence type="ECO:0008006" key="4">
    <source>
        <dbReference type="Google" id="ProtNLM"/>
    </source>
</evidence>
<evidence type="ECO:0000313" key="2">
    <source>
        <dbReference type="EMBL" id="RNF26923.1"/>
    </source>
</evidence>
<organism evidence="2 3">
    <name type="scientific">Trypanosoma conorhini</name>
    <dbReference type="NCBI Taxonomy" id="83891"/>
    <lineage>
        <taxon>Eukaryota</taxon>
        <taxon>Discoba</taxon>
        <taxon>Euglenozoa</taxon>
        <taxon>Kinetoplastea</taxon>
        <taxon>Metakinetoplastina</taxon>
        <taxon>Trypanosomatida</taxon>
        <taxon>Trypanosomatidae</taxon>
        <taxon>Trypanosoma</taxon>
    </lineage>
</organism>
<comment type="caution">
    <text evidence="2">The sequence shown here is derived from an EMBL/GenBank/DDBJ whole genome shotgun (WGS) entry which is preliminary data.</text>
</comment>
<dbReference type="Proteomes" id="UP000284403">
    <property type="component" value="Unassembled WGS sequence"/>
</dbReference>
<keyword evidence="3" id="KW-1185">Reference proteome</keyword>
<dbReference type="PANTHER" id="PTHR38148:SF3">
    <property type="entry name" value="BAR DOMAIN-CONTAINING PROTEIN"/>
    <property type="match status" value="1"/>
</dbReference>
<dbReference type="PANTHER" id="PTHR38148">
    <property type="entry name" value="BAR DOMAIN-CONTAINING PROTEIN"/>
    <property type="match status" value="1"/>
</dbReference>
<sequence length="303" mass="34037">MDRLKLNTKALLGMATRTVDQDHGMRHTCVKALYQSVLQYEWAMSKFVTALSALSDPLEGVENAYKSVISNEKQVPVFDALKEVTSHLENCRVTVIPDSVETLKAEVAPSLSSLKTYYDVCERLHNERAKAVDLYDYHRDVVEKKEVHYASKGKLLEDSKHYKEEIIRRDAAHDAYLAKHTEYNKAYDEIMCKKSELTSLSGKLFLHELLRLVETLKKETSCMCDIVDNIPLKLVAYEEGSVPLAKEPPTATNAVHDAPNGAPREANDVDTAVTQERMHEQRPATSCEGSKNNGGSTPEPVER</sequence>
<feature type="region of interest" description="Disordered" evidence="1">
    <location>
        <begin position="245"/>
        <end position="303"/>
    </location>
</feature>
<gene>
    <name evidence="2" type="ORF">Tco025E_00886</name>
</gene>
<feature type="compositionally biased region" description="Polar residues" evidence="1">
    <location>
        <begin position="283"/>
        <end position="296"/>
    </location>
</feature>
<dbReference type="GeneID" id="40314497"/>
<name>A0A422QAB9_9TRYP</name>
<protein>
    <recommendedName>
        <fullName evidence="4">BAR domain-containing protein</fullName>
    </recommendedName>
</protein>
<dbReference type="InterPro" id="IPR027267">
    <property type="entry name" value="AH/BAR_dom_sf"/>
</dbReference>
<dbReference type="EMBL" id="MKKU01000023">
    <property type="protein sequence ID" value="RNF26923.1"/>
    <property type="molecule type" value="Genomic_DNA"/>
</dbReference>
<dbReference type="SUPFAM" id="SSF103657">
    <property type="entry name" value="BAR/IMD domain-like"/>
    <property type="match status" value="1"/>
</dbReference>
<dbReference type="RefSeq" id="XP_029232129.1">
    <property type="nucleotide sequence ID" value="XM_029367825.1"/>
</dbReference>
<evidence type="ECO:0000256" key="1">
    <source>
        <dbReference type="SAM" id="MobiDB-lite"/>
    </source>
</evidence>
<evidence type="ECO:0000313" key="3">
    <source>
        <dbReference type="Proteomes" id="UP000284403"/>
    </source>
</evidence>
<proteinExistence type="predicted"/>
<dbReference type="OrthoDB" id="273225at2759"/>